<feature type="domain" description="YncI copper-binding" evidence="2">
    <location>
        <begin position="173"/>
        <end position="318"/>
    </location>
</feature>
<accession>A0A919QK57</accession>
<dbReference type="InterPro" id="IPR038507">
    <property type="entry name" value="YcnI-like_sf"/>
</dbReference>
<dbReference type="Pfam" id="PF07987">
    <property type="entry name" value="DUF1775"/>
    <property type="match status" value="1"/>
</dbReference>
<dbReference type="CDD" id="cd08545">
    <property type="entry name" value="YcnI_like"/>
    <property type="match status" value="1"/>
</dbReference>
<evidence type="ECO:0000313" key="3">
    <source>
        <dbReference type="EMBL" id="GIH28935.1"/>
    </source>
</evidence>
<protein>
    <recommendedName>
        <fullName evidence="2">YncI copper-binding domain-containing protein</fullName>
    </recommendedName>
</protein>
<proteinExistence type="predicted"/>
<dbReference type="Proteomes" id="UP000640052">
    <property type="component" value="Unassembled WGS sequence"/>
</dbReference>
<gene>
    <name evidence="3" type="ORF">Aph01nite_72450</name>
</gene>
<keyword evidence="1" id="KW-0812">Transmembrane</keyword>
<keyword evidence="4" id="KW-1185">Reference proteome</keyword>
<reference evidence="3" key="1">
    <citation type="submission" date="2021-01" db="EMBL/GenBank/DDBJ databases">
        <title>Whole genome shotgun sequence of Acrocarpospora phusangensis NBRC 108782.</title>
        <authorList>
            <person name="Komaki H."/>
            <person name="Tamura T."/>
        </authorList>
    </citation>
    <scope>NUCLEOTIDE SEQUENCE</scope>
    <source>
        <strain evidence="3">NBRC 108782</strain>
    </source>
</reference>
<sequence length="391" mass="40880">MPYPRTAFWFRIHVDTNRFPLDPGARGSCGWALLTGSANAPIPMGVPGSGERLRFLWALPNPAVALVPMDAAVPADTLIPLDTEVSVGPGSHGHSGFLRMPPVPQCPWARPSMAALWLRRARSVTNTPIGLARHFMLSIHNVEKLMSVLRRVIAVTAGATALTFGLALPALAHVTINPGSAEKGGFTKVAFRVPNERDDASTTKIEVSLPVDHPLPFVSVRPVPGWDVKVTESKLPAPVQSKYGEITEAVTKITWSGGKVEPGQFQEFEVSMGFMPDNVDQLVFPATQTYSSGEVVKWADEPKADGSEAEHPAPVLKLVAPTGDDSHGAAAAPSPTAAAPSVVPVANAAEAAPASAATSDGTARLIGGIGVAVGVIGVGVAVVALRRRPTA</sequence>
<evidence type="ECO:0000259" key="2">
    <source>
        <dbReference type="Pfam" id="PF07987"/>
    </source>
</evidence>
<dbReference type="Gene3D" id="2.60.40.2230">
    <property type="entry name" value="Uncharacterised protein YcnI-like PF07987, DUF1775"/>
    <property type="match status" value="1"/>
</dbReference>
<organism evidence="3 4">
    <name type="scientific">Acrocarpospora phusangensis</name>
    <dbReference type="NCBI Taxonomy" id="1070424"/>
    <lineage>
        <taxon>Bacteria</taxon>
        <taxon>Bacillati</taxon>
        <taxon>Actinomycetota</taxon>
        <taxon>Actinomycetes</taxon>
        <taxon>Streptosporangiales</taxon>
        <taxon>Streptosporangiaceae</taxon>
        <taxon>Acrocarpospora</taxon>
    </lineage>
</organism>
<comment type="caution">
    <text evidence="3">The sequence shown here is derived from an EMBL/GenBank/DDBJ whole genome shotgun (WGS) entry which is preliminary data.</text>
</comment>
<keyword evidence="1" id="KW-1133">Transmembrane helix</keyword>
<dbReference type="AlphaFoldDB" id="A0A919QK57"/>
<evidence type="ECO:0000313" key="4">
    <source>
        <dbReference type="Proteomes" id="UP000640052"/>
    </source>
</evidence>
<evidence type="ECO:0000256" key="1">
    <source>
        <dbReference type="SAM" id="Phobius"/>
    </source>
</evidence>
<name>A0A919QK57_9ACTN</name>
<dbReference type="InterPro" id="IPR012533">
    <property type="entry name" value="YcnI-copper_dom"/>
</dbReference>
<feature type="transmembrane region" description="Helical" evidence="1">
    <location>
        <begin position="365"/>
        <end position="385"/>
    </location>
</feature>
<keyword evidence="1" id="KW-0472">Membrane</keyword>
<dbReference type="EMBL" id="BOOA01000102">
    <property type="protein sequence ID" value="GIH28935.1"/>
    <property type="molecule type" value="Genomic_DNA"/>
</dbReference>